<feature type="transmembrane region" description="Helical" evidence="8">
    <location>
        <begin position="179"/>
        <end position="196"/>
    </location>
</feature>
<evidence type="ECO:0000256" key="4">
    <source>
        <dbReference type="ARBA" id="ARBA00022475"/>
    </source>
</evidence>
<comment type="similarity">
    <text evidence="2">Belongs to the AzlC family.</text>
</comment>
<dbReference type="RefSeq" id="WP_272462895.1">
    <property type="nucleotide sequence ID" value="NZ_JAPFQL010000062.1"/>
</dbReference>
<feature type="transmembrane region" description="Helical" evidence="8">
    <location>
        <begin position="28"/>
        <end position="51"/>
    </location>
</feature>
<evidence type="ECO:0000313" key="10">
    <source>
        <dbReference type="Proteomes" id="UP001150259"/>
    </source>
</evidence>
<dbReference type="InterPro" id="IPR011606">
    <property type="entry name" value="Brnchd-chn_aa_trnsp_permease"/>
</dbReference>
<evidence type="ECO:0000256" key="6">
    <source>
        <dbReference type="ARBA" id="ARBA00022989"/>
    </source>
</evidence>
<gene>
    <name evidence="9" type="ORF">OO014_13765</name>
</gene>
<organism evidence="9 10">
    <name type="scientific">Intrasporangium calvum</name>
    <dbReference type="NCBI Taxonomy" id="53358"/>
    <lineage>
        <taxon>Bacteria</taxon>
        <taxon>Bacillati</taxon>
        <taxon>Actinomycetota</taxon>
        <taxon>Actinomycetes</taxon>
        <taxon>Micrococcales</taxon>
        <taxon>Intrasporangiaceae</taxon>
        <taxon>Intrasporangium</taxon>
    </lineage>
</organism>
<dbReference type="EMBL" id="JAPFQL010000062">
    <property type="protein sequence ID" value="MDC5698321.1"/>
    <property type="molecule type" value="Genomic_DNA"/>
</dbReference>
<feature type="transmembrane region" description="Helical" evidence="8">
    <location>
        <begin position="120"/>
        <end position="137"/>
    </location>
</feature>
<keyword evidence="5 8" id="KW-0812">Transmembrane</keyword>
<dbReference type="Pfam" id="PF03591">
    <property type="entry name" value="AzlC"/>
    <property type="match status" value="1"/>
</dbReference>
<comment type="caution">
    <text evidence="9">The sequence shown here is derived from an EMBL/GenBank/DDBJ whole genome shotgun (WGS) entry which is preliminary data.</text>
</comment>
<evidence type="ECO:0000256" key="8">
    <source>
        <dbReference type="SAM" id="Phobius"/>
    </source>
</evidence>
<keyword evidence="10" id="KW-1185">Reference proteome</keyword>
<evidence type="ECO:0000256" key="1">
    <source>
        <dbReference type="ARBA" id="ARBA00004651"/>
    </source>
</evidence>
<dbReference type="PANTHER" id="PTHR34979">
    <property type="entry name" value="INNER MEMBRANE PROTEIN YGAZ"/>
    <property type="match status" value="1"/>
</dbReference>
<protein>
    <submittedName>
        <fullName evidence="9">AzlC family ABC transporter permease</fullName>
    </submittedName>
</protein>
<sequence length="246" mass="24450">MQPTTTRTATSPELVPQPDEAAWREACAGAVAMAPLVVGYAPFGLIVGVAVSGSSDLIAAWTGTLSIYGGSAQLTLLHLLAGGVGAWAAAGAAALVNARLVVFSLALVPLFGSARLPVRLLAAAFVVEPTWVVALQRGDRPGTLSGRRWHYAGASLVLTVGWVLCVTAGLALGQVDAPVVAMVVPLCLVAVVVPHLRLPGGAAAVLAAALASLGAVAASAPAAVVPPIAMAAAAFAGVSSVREEDS</sequence>
<evidence type="ECO:0000256" key="2">
    <source>
        <dbReference type="ARBA" id="ARBA00010735"/>
    </source>
</evidence>
<name>A0ABT5GJZ0_9MICO</name>
<accession>A0ABT5GJZ0</accession>
<keyword evidence="6 8" id="KW-1133">Transmembrane helix</keyword>
<evidence type="ECO:0000256" key="7">
    <source>
        <dbReference type="ARBA" id="ARBA00023136"/>
    </source>
</evidence>
<feature type="transmembrane region" description="Helical" evidence="8">
    <location>
        <begin position="149"/>
        <end position="172"/>
    </location>
</feature>
<dbReference type="Proteomes" id="UP001150259">
    <property type="component" value="Unassembled WGS sequence"/>
</dbReference>
<keyword evidence="4" id="KW-1003">Cell membrane</keyword>
<reference evidence="9 10" key="1">
    <citation type="submission" date="2022-11" db="EMBL/GenBank/DDBJ databases">
        <title>Anaerobic phenanthrene biodegradation by a DNRA strain PheN6.</title>
        <authorList>
            <person name="Zhang Z."/>
        </authorList>
    </citation>
    <scope>NUCLEOTIDE SEQUENCE [LARGE SCALE GENOMIC DNA]</scope>
    <source>
        <strain evidence="9 10">PheN6</strain>
    </source>
</reference>
<comment type="subcellular location">
    <subcellularLocation>
        <location evidence="1">Cell membrane</location>
        <topology evidence="1">Multi-pass membrane protein</topology>
    </subcellularLocation>
</comment>
<keyword evidence="7 8" id="KW-0472">Membrane</keyword>
<feature type="transmembrane region" description="Helical" evidence="8">
    <location>
        <begin position="202"/>
        <end position="225"/>
    </location>
</feature>
<proteinExistence type="inferred from homology"/>
<evidence type="ECO:0000313" key="9">
    <source>
        <dbReference type="EMBL" id="MDC5698321.1"/>
    </source>
</evidence>
<keyword evidence="3" id="KW-0813">Transport</keyword>
<evidence type="ECO:0000256" key="5">
    <source>
        <dbReference type="ARBA" id="ARBA00022692"/>
    </source>
</evidence>
<dbReference type="PANTHER" id="PTHR34979:SF1">
    <property type="entry name" value="INNER MEMBRANE PROTEIN YGAZ"/>
    <property type="match status" value="1"/>
</dbReference>
<evidence type="ECO:0000256" key="3">
    <source>
        <dbReference type="ARBA" id="ARBA00022448"/>
    </source>
</evidence>